<proteinExistence type="predicted"/>
<comment type="subcellular location">
    <subcellularLocation>
        <location evidence="1">Membrane</location>
    </subcellularLocation>
</comment>
<dbReference type="PANTHER" id="PTHR37042:SF4">
    <property type="entry name" value="OUTER MEMBRANE PROTEIN RV1973"/>
    <property type="match status" value="1"/>
</dbReference>
<sequence length="166" mass="18239">MLTLAALCCAVWAGFTWYAAAHDDTLAYAATRDEVREAGEQAVQNLNTLDHRRLEADLDSWEDSTTGELRAQLKKGRKQFAQQIRAARTVSSARILSSAVAELDERAGRAGVLVAVRTTVEAPKEKPATKQTRMRAELTRTSHGWKLSALAQVPVGYTADTPDERD</sequence>
<dbReference type="PANTHER" id="PTHR37042">
    <property type="entry name" value="OUTER MEMBRANE PROTEIN RV1973"/>
    <property type="match status" value="1"/>
</dbReference>
<evidence type="ECO:0000256" key="2">
    <source>
        <dbReference type="ARBA" id="ARBA00023136"/>
    </source>
</evidence>
<organism evidence="3 4">
    <name type="scientific">Streptomyces albus</name>
    <dbReference type="NCBI Taxonomy" id="1888"/>
    <lineage>
        <taxon>Bacteria</taxon>
        <taxon>Bacillati</taxon>
        <taxon>Actinomycetota</taxon>
        <taxon>Actinomycetes</taxon>
        <taxon>Kitasatosporales</taxon>
        <taxon>Streptomycetaceae</taxon>
        <taxon>Streptomyces</taxon>
    </lineage>
</organism>
<dbReference type="GeneID" id="75180173"/>
<dbReference type="RefSeq" id="WP_030406103.1">
    <property type="nucleotide sequence ID" value="NZ_BBQG01000032.1"/>
</dbReference>
<evidence type="ECO:0000313" key="4">
    <source>
        <dbReference type="Proteomes" id="UP000298111"/>
    </source>
</evidence>
<dbReference type="GO" id="GO:0016020">
    <property type="term" value="C:membrane"/>
    <property type="evidence" value="ECO:0007669"/>
    <property type="project" value="UniProtKB-SubCell"/>
</dbReference>
<dbReference type="AlphaFoldDB" id="A0A6C1CCA6"/>
<comment type="caution">
    <text evidence="3">The sequence shown here is derived from an EMBL/GenBank/DDBJ whole genome shotgun (WGS) entry which is preliminary data.</text>
</comment>
<dbReference type="EMBL" id="RCIY01000044">
    <property type="protein sequence ID" value="TGG85732.1"/>
    <property type="molecule type" value="Genomic_DNA"/>
</dbReference>
<dbReference type="Proteomes" id="UP000298111">
    <property type="component" value="Unassembled WGS sequence"/>
</dbReference>
<keyword evidence="2" id="KW-0472">Membrane</keyword>
<evidence type="ECO:0000313" key="3">
    <source>
        <dbReference type="EMBL" id="TGG85732.1"/>
    </source>
</evidence>
<gene>
    <name evidence="3" type="ORF">D8771_11115</name>
</gene>
<accession>A0A6C1CCA6</accession>
<reference evidence="3 4" key="1">
    <citation type="submission" date="2018-10" db="EMBL/GenBank/DDBJ databases">
        <title>Isolation of pseudouridimycin from Streptomyces albus DSM 40763.</title>
        <authorList>
            <person name="Rosenqvist P."/>
            <person name="Metsae-Ketelae M."/>
            <person name="Virta P."/>
        </authorList>
    </citation>
    <scope>NUCLEOTIDE SEQUENCE [LARGE SCALE GENOMIC DNA]</scope>
    <source>
        <strain evidence="3 4">DSM 40763</strain>
    </source>
</reference>
<evidence type="ECO:0000256" key="1">
    <source>
        <dbReference type="ARBA" id="ARBA00004370"/>
    </source>
</evidence>
<name>A0A6C1CCA6_9ACTN</name>
<protein>
    <submittedName>
        <fullName evidence="3">Uncharacterized protein</fullName>
    </submittedName>
</protein>